<feature type="signal peptide" evidence="2">
    <location>
        <begin position="1"/>
        <end position="22"/>
    </location>
</feature>
<evidence type="ECO:0000313" key="3">
    <source>
        <dbReference type="EMBL" id="KAK7049731.1"/>
    </source>
</evidence>
<evidence type="ECO:0000256" key="1">
    <source>
        <dbReference type="SAM" id="Phobius"/>
    </source>
</evidence>
<sequence length="192" mass="20261">MFSSRIVSFFLVFLTLGLVSFANPIAAPGNEVVKRQQADSIEAVLANLKASTDSILPQIDALADSGSVTDADVAPLITQLTDAFTVANDDLVAFNSKGGDGKPHNKDELAKVIAGILIVLVKTINKLFLIGIIKLPIVAGLLITLQIIVNKLLLSVELLLAGVLKLVAILLVDVAILLKQISWGLILATLGF</sequence>
<keyword evidence="1" id="KW-0812">Transmembrane</keyword>
<organism evidence="3 4">
    <name type="scientific">Paramarasmius palmivorus</name>
    <dbReference type="NCBI Taxonomy" id="297713"/>
    <lineage>
        <taxon>Eukaryota</taxon>
        <taxon>Fungi</taxon>
        <taxon>Dikarya</taxon>
        <taxon>Basidiomycota</taxon>
        <taxon>Agaricomycotina</taxon>
        <taxon>Agaricomycetes</taxon>
        <taxon>Agaricomycetidae</taxon>
        <taxon>Agaricales</taxon>
        <taxon>Marasmiineae</taxon>
        <taxon>Marasmiaceae</taxon>
        <taxon>Paramarasmius</taxon>
    </lineage>
</organism>
<evidence type="ECO:0000313" key="4">
    <source>
        <dbReference type="Proteomes" id="UP001383192"/>
    </source>
</evidence>
<keyword evidence="1" id="KW-1133">Transmembrane helix</keyword>
<evidence type="ECO:0000256" key="2">
    <source>
        <dbReference type="SAM" id="SignalP"/>
    </source>
</evidence>
<comment type="caution">
    <text evidence="3">The sequence shown here is derived from an EMBL/GenBank/DDBJ whole genome shotgun (WGS) entry which is preliminary data.</text>
</comment>
<reference evidence="3 4" key="1">
    <citation type="submission" date="2024-01" db="EMBL/GenBank/DDBJ databases">
        <title>A draft genome for a cacao thread blight-causing isolate of Paramarasmius palmivorus.</title>
        <authorList>
            <person name="Baruah I.K."/>
            <person name="Bukari Y."/>
            <person name="Amoako-Attah I."/>
            <person name="Meinhardt L.W."/>
            <person name="Bailey B.A."/>
            <person name="Cohen S.P."/>
        </authorList>
    </citation>
    <scope>NUCLEOTIDE SEQUENCE [LARGE SCALE GENOMIC DNA]</scope>
    <source>
        <strain evidence="3 4">GH-12</strain>
    </source>
</reference>
<feature type="transmembrane region" description="Helical" evidence="1">
    <location>
        <begin position="156"/>
        <end position="178"/>
    </location>
</feature>
<dbReference type="Proteomes" id="UP001383192">
    <property type="component" value="Unassembled WGS sequence"/>
</dbReference>
<gene>
    <name evidence="3" type="ORF">VNI00_005762</name>
</gene>
<feature type="chain" id="PRO_5043923006" evidence="2">
    <location>
        <begin position="23"/>
        <end position="192"/>
    </location>
</feature>
<keyword evidence="2" id="KW-0732">Signal</keyword>
<keyword evidence="1" id="KW-0472">Membrane</keyword>
<dbReference type="EMBL" id="JAYKXP010000016">
    <property type="protein sequence ID" value="KAK7049731.1"/>
    <property type="molecule type" value="Genomic_DNA"/>
</dbReference>
<accession>A0AAW0DGE1</accession>
<proteinExistence type="predicted"/>
<keyword evidence="4" id="KW-1185">Reference proteome</keyword>
<protein>
    <submittedName>
        <fullName evidence="3">Uncharacterized protein</fullName>
    </submittedName>
</protein>
<dbReference type="AlphaFoldDB" id="A0AAW0DGE1"/>
<feature type="transmembrane region" description="Helical" evidence="1">
    <location>
        <begin position="127"/>
        <end position="149"/>
    </location>
</feature>
<name>A0AAW0DGE1_9AGAR</name>